<evidence type="ECO:0000313" key="3">
    <source>
        <dbReference type="Proteomes" id="UP000027265"/>
    </source>
</evidence>
<name>A0A067QK82_9AGAM</name>
<dbReference type="Proteomes" id="UP000027265">
    <property type="component" value="Unassembled WGS sequence"/>
</dbReference>
<dbReference type="HOGENOM" id="CLU_1749932_0_0_1"/>
<evidence type="ECO:0000256" key="1">
    <source>
        <dbReference type="SAM" id="MobiDB-lite"/>
    </source>
</evidence>
<dbReference type="AlphaFoldDB" id="A0A067QK82"/>
<protein>
    <submittedName>
        <fullName evidence="2">Uncharacterized protein</fullName>
    </submittedName>
</protein>
<feature type="region of interest" description="Disordered" evidence="1">
    <location>
        <begin position="1"/>
        <end position="87"/>
    </location>
</feature>
<reference evidence="3" key="1">
    <citation type="journal article" date="2014" name="Proc. Natl. Acad. Sci. U.S.A.">
        <title>Extensive sampling of basidiomycete genomes demonstrates inadequacy of the white-rot/brown-rot paradigm for wood decay fungi.</title>
        <authorList>
            <person name="Riley R."/>
            <person name="Salamov A.A."/>
            <person name="Brown D.W."/>
            <person name="Nagy L.G."/>
            <person name="Floudas D."/>
            <person name="Held B.W."/>
            <person name="Levasseur A."/>
            <person name="Lombard V."/>
            <person name="Morin E."/>
            <person name="Otillar R."/>
            <person name="Lindquist E.A."/>
            <person name="Sun H."/>
            <person name="LaButti K.M."/>
            <person name="Schmutz J."/>
            <person name="Jabbour D."/>
            <person name="Luo H."/>
            <person name="Baker S.E."/>
            <person name="Pisabarro A.G."/>
            <person name="Walton J.D."/>
            <person name="Blanchette R.A."/>
            <person name="Henrissat B."/>
            <person name="Martin F."/>
            <person name="Cullen D."/>
            <person name="Hibbett D.S."/>
            <person name="Grigoriev I.V."/>
        </authorList>
    </citation>
    <scope>NUCLEOTIDE SEQUENCE [LARGE SCALE GENOMIC DNA]</scope>
    <source>
        <strain evidence="3">MUCL 33604</strain>
    </source>
</reference>
<feature type="compositionally biased region" description="Basic and acidic residues" evidence="1">
    <location>
        <begin position="1"/>
        <end position="14"/>
    </location>
</feature>
<feature type="compositionally biased region" description="Basic and acidic residues" evidence="1">
    <location>
        <begin position="60"/>
        <end position="69"/>
    </location>
</feature>
<dbReference type="InParanoid" id="A0A067QK82"/>
<accession>A0A067QK82</accession>
<organism evidence="2 3">
    <name type="scientific">Jaapia argillacea MUCL 33604</name>
    <dbReference type="NCBI Taxonomy" id="933084"/>
    <lineage>
        <taxon>Eukaryota</taxon>
        <taxon>Fungi</taxon>
        <taxon>Dikarya</taxon>
        <taxon>Basidiomycota</taxon>
        <taxon>Agaricomycotina</taxon>
        <taxon>Agaricomycetes</taxon>
        <taxon>Agaricomycetidae</taxon>
        <taxon>Jaapiales</taxon>
        <taxon>Jaapiaceae</taxon>
        <taxon>Jaapia</taxon>
    </lineage>
</organism>
<dbReference type="EMBL" id="KL197710">
    <property type="protein sequence ID" value="KDQ63026.1"/>
    <property type="molecule type" value="Genomic_DNA"/>
</dbReference>
<evidence type="ECO:0000313" key="2">
    <source>
        <dbReference type="EMBL" id="KDQ63026.1"/>
    </source>
</evidence>
<proteinExistence type="predicted"/>
<keyword evidence="3" id="KW-1185">Reference proteome</keyword>
<gene>
    <name evidence="2" type="ORF">JAAARDRAFT_44074</name>
</gene>
<sequence>MGDGVERRRERCRNVGEMSEEENSVEPVETSPNVAGNTALVLPIPPPSKTAITGNCKTAELSHDDESRNGRGAGGDGSTQERGQTRCEERRFKQQEAVLEGEATHTVLKENVRLTCLELIQASAPVSAIVASVCNVIQSLGSIVRVWSS</sequence>